<dbReference type="Pfam" id="PF00004">
    <property type="entry name" value="AAA"/>
    <property type="match status" value="1"/>
</dbReference>
<keyword evidence="8 11" id="KW-0067">ATP-binding</keyword>
<dbReference type="GO" id="GO:0046872">
    <property type="term" value="F:metal ion binding"/>
    <property type="evidence" value="ECO:0007669"/>
    <property type="project" value="UniProtKB-KW"/>
</dbReference>
<name>A0AAU0UP02_9FIRM</name>
<dbReference type="AlphaFoldDB" id="A0AAU0UP02"/>
<evidence type="ECO:0000256" key="12">
    <source>
        <dbReference type="SAM" id="Phobius"/>
    </source>
</evidence>
<keyword evidence="12" id="KW-0472">Membrane</keyword>
<dbReference type="InterPro" id="IPR003593">
    <property type="entry name" value="AAA+_ATPase"/>
</dbReference>
<evidence type="ECO:0000313" key="15">
    <source>
        <dbReference type="Proteomes" id="UP001329915"/>
    </source>
</evidence>
<dbReference type="RefSeq" id="WP_428846268.1">
    <property type="nucleotide sequence ID" value="NZ_CP121694.1"/>
</dbReference>
<sequence>MLKEVLIGTSIAFLVFLAAAGYDIVPLLLLAGVAMMFFIVADKKGLGQGRRFEDYSAKTTIGFDQIGGQQAAKQELTEALDFIINPQKVEELGIRPLKGIILLGPPGTGKTLLAKAAANYTDAVFLAASGSEFVEMYAGVGAQRVRKLFQQAREMAVKGKKDRAILFVDEIEVLGGKRGSHGSHLEYDQTLNQLLVEMDGLKANDDVRVLLIAATNRADMLDEALMRPGRFDRQVKVPLPDKDGRKEILKIHCTNKPIVTDVDLDQVAKDSYGFSGAHLESVVNEAAIMAFRNNMQAIIPEHFREAIDKVMLGEKLDRKPTSEEVERIAVHETGHALISEILRPNSVSHLTITSRGNALGYMRQTPQDDQYLYTRKQLVDQIKVCVAGAEAEKLILNGSSTGAGNDYQQAVNLVYKIISVGLSSLGIVDMENADKGSITSEMNSILNEQNHAVKEMLNQYHRPLVAISRRLMTDEHISGQQLRQYLQADQANASI</sequence>
<dbReference type="InterPro" id="IPR003960">
    <property type="entry name" value="ATPase_AAA_CS"/>
</dbReference>
<dbReference type="InterPro" id="IPR037219">
    <property type="entry name" value="Peptidase_M41-like"/>
</dbReference>
<evidence type="ECO:0000256" key="7">
    <source>
        <dbReference type="ARBA" id="ARBA00022833"/>
    </source>
</evidence>
<keyword evidence="6" id="KW-0378">Hydrolase</keyword>
<keyword evidence="4" id="KW-0479">Metal-binding</keyword>
<dbReference type="Pfam" id="PF17862">
    <property type="entry name" value="AAA_lid_3"/>
    <property type="match status" value="1"/>
</dbReference>
<reference evidence="14 15" key="1">
    <citation type="submission" date="2023-04" db="EMBL/GenBank/DDBJ databases">
        <authorList>
            <person name="Hsu D."/>
        </authorList>
    </citation>
    <scope>NUCLEOTIDE SEQUENCE [LARGE SCALE GENOMIC DNA]</scope>
    <source>
        <strain evidence="14 15">MK1</strain>
    </source>
</reference>
<organism evidence="14 15">
    <name type="scientific">Metallumcola ferriviriculae</name>
    <dbReference type="NCBI Taxonomy" id="3039180"/>
    <lineage>
        <taxon>Bacteria</taxon>
        <taxon>Bacillati</taxon>
        <taxon>Bacillota</taxon>
        <taxon>Clostridia</taxon>
        <taxon>Neomoorellales</taxon>
        <taxon>Desulfitibacteraceae</taxon>
        <taxon>Metallumcola</taxon>
    </lineage>
</organism>
<dbReference type="Gene3D" id="1.10.8.60">
    <property type="match status" value="1"/>
</dbReference>
<feature type="domain" description="AAA+ ATPase" evidence="13">
    <location>
        <begin position="96"/>
        <end position="241"/>
    </location>
</feature>
<keyword evidence="7" id="KW-0862">Zinc</keyword>
<comment type="cofactor">
    <cofactor evidence="1">
        <name>Zn(2+)</name>
        <dbReference type="ChEBI" id="CHEBI:29105"/>
    </cofactor>
</comment>
<comment type="similarity">
    <text evidence="11">Belongs to the AAA ATPase family.</text>
</comment>
<dbReference type="InterPro" id="IPR041569">
    <property type="entry name" value="AAA_lid_3"/>
</dbReference>
<evidence type="ECO:0000256" key="1">
    <source>
        <dbReference type="ARBA" id="ARBA00001947"/>
    </source>
</evidence>
<protein>
    <submittedName>
        <fullName evidence="14">AAA family ATPase</fullName>
    </submittedName>
</protein>
<keyword evidence="9" id="KW-0482">Metalloprotease</keyword>
<dbReference type="Proteomes" id="UP001329915">
    <property type="component" value="Chromosome"/>
</dbReference>
<dbReference type="EMBL" id="CP121694">
    <property type="protein sequence ID" value="WRO22338.1"/>
    <property type="molecule type" value="Genomic_DNA"/>
</dbReference>
<dbReference type="FunFam" id="1.10.8.60:FF:000001">
    <property type="entry name" value="ATP-dependent zinc metalloprotease FtsH"/>
    <property type="match status" value="1"/>
</dbReference>
<accession>A0AAU0UP02</accession>
<dbReference type="InterPro" id="IPR003959">
    <property type="entry name" value="ATPase_AAA_core"/>
</dbReference>
<dbReference type="PROSITE" id="PS00674">
    <property type="entry name" value="AAA"/>
    <property type="match status" value="1"/>
</dbReference>
<keyword evidence="12" id="KW-1133">Transmembrane helix</keyword>
<dbReference type="GO" id="GO:0006508">
    <property type="term" value="P:proteolysis"/>
    <property type="evidence" value="ECO:0007669"/>
    <property type="project" value="UniProtKB-KW"/>
</dbReference>
<evidence type="ECO:0000256" key="9">
    <source>
        <dbReference type="ARBA" id="ARBA00023049"/>
    </source>
</evidence>
<dbReference type="PANTHER" id="PTHR23076:SF97">
    <property type="entry name" value="ATP-DEPENDENT ZINC METALLOPROTEASE YME1L1"/>
    <property type="match status" value="1"/>
</dbReference>
<evidence type="ECO:0000313" key="14">
    <source>
        <dbReference type="EMBL" id="WRO22338.1"/>
    </source>
</evidence>
<keyword evidence="15" id="KW-1185">Reference proteome</keyword>
<dbReference type="Gene3D" id="1.20.58.760">
    <property type="entry name" value="Peptidase M41"/>
    <property type="match status" value="1"/>
</dbReference>
<dbReference type="Pfam" id="PF01434">
    <property type="entry name" value="Peptidase_M41"/>
    <property type="match status" value="1"/>
</dbReference>
<dbReference type="GO" id="GO:0016887">
    <property type="term" value="F:ATP hydrolysis activity"/>
    <property type="evidence" value="ECO:0007669"/>
    <property type="project" value="InterPro"/>
</dbReference>
<evidence type="ECO:0000256" key="3">
    <source>
        <dbReference type="ARBA" id="ARBA00022670"/>
    </source>
</evidence>
<evidence type="ECO:0000259" key="13">
    <source>
        <dbReference type="SMART" id="SM00382"/>
    </source>
</evidence>
<dbReference type="InterPro" id="IPR000642">
    <property type="entry name" value="Peptidase_M41"/>
</dbReference>
<dbReference type="SMART" id="SM00382">
    <property type="entry name" value="AAA"/>
    <property type="match status" value="1"/>
</dbReference>
<keyword evidence="10" id="KW-0175">Coiled coil</keyword>
<dbReference type="GO" id="GO:0004222">
    <property type="term" value="F:metalloendopeptidase activity"/>
    <property type="evidence" value="ECO:0007669"/>
    <property type="project" value="InterPro"/>
</dbReference>
<gene>
    <name evidence="14" type="ORF">MFMK1_002167</name>
</gene>
<dbReference type="SUPFAM" id="SSF52540">
    <property type="entry name" value="P-loop containing nucleoside triphosphate hydrolases"/>
    <property type="match status" value="1"/>
</dbReference>
<keyword evidence="12" id="KW-0812">Transmembrane</keyword>
<proteinExistence type="inferred from homology"/>
<dbReference type="SUPFAM" id="SSF140990">
    <property type="entry name" value="FtsH protease domain-like"/>
    <property type="match status" value="1"/>
</dbReference>
<evidence type="ECO:0000256" key="8">
    <source>
        <dbReference type="ARBA" id="ARBA00022840"/>
    </source>
</evidence>
<dbReference type="Gene3D" id="3.40.50.300">
    <property type="entry name" value="P-loop containing nucleotide triphosphate hydrolases"/>
    <property type="match status" value="1"/>
</dbReference>
<evidence type="ECO:0000256" key="10">
    <source>
        <dbReference type="ARBA" id="ARBA00023054"/>
    </source>
</evidence>
<dbReference type="KEGG" id="dbc:MFMK1_002167"/>
<keyword evidence="3" id="KW-0645">Protease</keyword>
<evidence type="ECO:0000256" key="6">
    <source>
        <dbReference type="ARBA" id="ARBA00022801"/>
    </source>
</evidence>
<dbReference type="PANTHER" id="PTHR23076">
    <property type="entry name" value="METALLOPROTEASE M41 FTSH"/>
    <property type="match status" value="1"/>
</dbReference>
<evidence type="ECO:0000256" key="5">
    <source>
        <dbReference type="ARBA" id="ARBA00022741"/>
    </source>
</evidence>
<dbReference type="InterPro" id="IPR027417">
    <property type="entry name" value="P-loop_NTPase"/>
</dbReference>
<evidence type="ECO:0000256" key="2">
    <source>
        <dbReference type="ARBA" id="ARBA00010044"/>
    </source>
</evidence>
<dbReference type="GO" id="GO:0005524">
    <property type="term" value="F:ATP binding"/>
    <property type="evidence" value="ECO:0007669"/>
    <property type="project" value="UniProtKB-KW"/>
</dbReference>
<feature type="transmembrane region" description="Helical" evidence="12">
    <location>
        <begin position="12"/>
        <end position="41"/>
    </location>
</feature>
<dbReference type="GO" id="GO:0004176">
    <property type="term" value="F:ATP-dependent peptidase activity"/>
    <property type="evidence" value="ECO:0007669"/>
    <property type="project" value="InterPro"/>
</dbReference>
<comment type="similarity">
    <text evidence="2">In the C-terminal section; belongs to the peptidase M41 family.</text>
</comment>
<dbReference type="FunFam" id="3.40.50.300:FF:001025">
    <property type="entry name" value="ATPase family, AAA domain-containing 2B"/>
    <property type="match status" value="1"/>
</dbReference>
<keyword evidence="5 11" id="KW-0547">Nucleotide-binding</keyword>
<evidence type="ECO:0000256" key="11">
    <source>
        <dbReference type="RuleBase" id="RU003651"/>
    </source>
</evidence>
<evidence type="ECO:0000256" key="4">
    <source>
        <dbReference type="ARBA" id="ARBA00022723"/>
    </source>
</evidence>